<proteinExistence type="predicted"/>
<gene>
    <name evidence="3" type="ORF">J2S63_003651</name>
</gene>
<dbReference type="Proteomes" id="UP001183648">
    <property type="component" value="Unassembled WGS sequence"/>
</dbReference>
<reference evidence="3 4" key="1">
    <citation type="submission" date="2023-07" db="EMBL/GenBank/DDBJ databases">
        <title>Sequencing the genomes of 1000 actinobacteria strains.</title>
        <authorList>
            <person name="Klenk H.-P."/>
        </authorList>
    </citation>
    <scope>NUCLEOTIDE SEQUENCE [LARGE SCALE GENOMIC DNA]</scope>
    <source>
        <strain evidence="3 4">DSM 19426</strain>
    </source>
</reference>
<feature type="compositionally biased region" description="Basic and acidic residues" evidence="1">
    <location>
        <begin position="82"/>
        <end position="94"/>
    </location>
</feature>
<evidence type="ECO:0000256" key="1">
    <source>
        <dbReference type="SAM" id="MobiDB-lite"/>
    </source>
</evidence>
<keyword evidence="2" id="KW-0732">Signal</keyword>
<feature type="chain" id="PRO_5045138490" evidence="2">
    <location>
        <begin position="26"/>
        <end position="363"/>
    </location>
</feature>
<accession>A0ABU2C0B2</accession>
<evidence type="ECO:0000256" key="2">
    <source>
        <dbReference type="SAM" id="SignalP"/>
    </source>
</evidence>
<sequence length="363" mass="39655">MTRLPVRRSALPIALGLALTGAVQTVPVSRAGAAPAPLTVTRVEPVNESGGLSGWLPIACAVRVDLTDGTLAADPARYRLRVTHEDGTTQDLDRASSPSGGTDDPVIQQSCEDFVEGEPVTVSVREEDASGTVVEISDPVRFVLHVTGHPSGVSDTSVMRAGRWTNFVDRRARIEFDGTWEDGTVFDTRVWTSRTQEFTADDWTADVNGSGAVLEARDRTTPVLTWTPRQRDYGRWVWISVIGQKPGKAAWRFTFQPEYVAAGTMPTAFFDGYGARVGVARVGRTVAMTRPSTYLTRRGVAAGVQASYRWMADGRAISGTVASHRRYVVPARLVGKRLTVRTTFRARGYRAINRDAGFGRVRR</sequence>
<evidence type="ECO:0000313" key="4">
    <source>
        <dbReference type="Proteomes" id="UP001183648"/>
    </source>
</evidence>
<dbReference type="RefSeq" id="WP_310305318.1">
    <property type="nucleotide sequence ID" value="NZ_BAAAPS010000005.1"/>
</dbReference>
<dbReference type="EMBL" id="JAVDYG010000001">
    <property type="protein sequence ID" value="MDR7364098.1"/>
    <property type="molecule type" value="Genomic_DNA"/>
</dbReference>
<protein>
    <submittedName>
        <fullName evidence="3">Uncharacterized protein</fullName>
    </submittedName>
</protein>
<organism evidence="3 4">
    <name type="scientific">Nocardioides marmoribigeumensis</name>
    <dbReference type="NCBI Taxonomy" id="433649"/>
    <lineage>
        <taxon>Bacteria</taxon>
        <taxon>Bacillati</taxon>
        <taxon>Actinomycetota</taxon>
        <taxon>Actinomycetes</taxon>
        <taxon>Propionibacteriales</taxon>
        <taxon>Nocardioidaceae</taxon>
        <taxon>Nocardioides</taxon>
    </lineage>
</organism>
<name>A0ABU2C0B2_9ACTN</name>
<feature type="region of interest" description="Disordered" evidence="1">
    <location>
        <begin position="82"/>
        <end position="106"/>
    </location>
</feature>
<keyword evidence="4" id="KW-1185">Reference proteome</keyword>
<feature type="signal peptide" evidence="2">
    <location>
        <begin position="1"/>
        <end position="25"/>
    </location>
</feature>
<comment type="caution">
    <text evidence="3">The sequence shown here is derived from an EMBL/GenBank/DDBJ whole genome shotgun (WGS) entry which is preliminary data.</text>
</comment>
<evidence type="ECO:0000313" key="3">
    <source>
        <dbReference type="EMBL" id="MDR7364098.1"/>
    </source>
</evidence>